<dbReference type="EMBL" id="LSYS01002427">
    <property type="protein sequence ID" value="OPJ86039.1"/>
    <property type="molecule type" value="Genomic_DNA"/>
</dbReference>
<feature type="region of interest" description="Disordered" evidence="1">
    <location>
        <begin position="132"/>
        <end position="155"/>
    </location>
</feature>
<evidence type="ECO:0000313" key="2">
    <source>
        <dbReference type="EMBL" id="OPJ86039.1"/>
    </source>
</evidence>
<accession>A0A1V4KNN3</accession>
<proteinExistence type="predicted"/>
<dbReference type="AlphaFoldDB" id="A0A1V4KNN3"/>
<name>A0A1V4KNN3_PATFA</name>
<feature type="region of interest" description="Disordered" evidence="1">
    <location>
        <begin position="177"/>
        <end position="226"/>
    </location>
</feature>
<organism evidence="2 3">
    <name type="scientific">Patagioenas fasciata monilis</name>
    <dbReference type="NCBI Taxonomy" id="372326"/>
    <lineage>
        <taxon>Eukaryota</taxon>
        <taxon>Metazoa</taxon>
        <taxon>Chordata</taxon>
        <taxon>Craniata</taxon>
        <taxon>Vertebrata</taxon>
        <taxon>Euteleostomi</taxon>
        <taxon>Archelosauria</taxon>
        <taxon>Archosauria</taxon>
        <taxon>Dinosauria</taxon>
        <taxon>Saurischia</taxon>
        <taxon>Theropoda</taxon>
        <taxon>Coelurosauria</taxon>
        <taxon>Aves</taxon>
        <taxon>Neognathae</taxon>
        <taxon>Neoaves</taxon>
        <taxon>Columbimorphae</taxon>
        <taxon>Columbiformes</taxon>
        <taxon>Columbidae</taxon>
        <taxon>Patagioenas</taxon>
    </lineage>
</organism>
<evidence type="ECO:0000313" key="3">
    <source>
        <dbReference type="Proteomes" id="UP000190648"/>
    </source>
</evidence>
<reference evidence="2 3" key="1">
    <citation type="submission" date="2016-02" db="EMBL/GenBank/DDBJ databases">
        <title>Band-tailed pigeon sequencing and assembly.</title>
        <authorList>
            <person name="Soares A.E."/>
            <person name="Novak B.J."/>
            <person name="Rice E.S."/>
            <person name="O'Connell B."/>
            <person name="Chang D."/>
            <person name="Weber S."/>
            <person name="Shapiro B."/>
        </authorList>
    </citation>
    <scope>NUCLEOTIDE SEQUENCE [LARGE SCALE GENOMIC DNA]</scope>
    <source>
        <strain evidence="2">BTP2013</strain>
        <tissue evidence="2">Blood</tissue>
    </source>
</reference>
<comment type="caution">
    <text evidence="2">The sequence shown here is derived from an EMBL/GenBank/DDBJ whole genome shotgun (WGS) entry which is preliminary data.</text>
</comment>
<dbReference type="Proteomes" id="UP000190648">
    <property type="component" value="Unassembled WGS sequence"/>
</dbReference>
<sequence length="226" mass="23964">MSGAGASGAAPEPPATSGVAFASAGGFISLGGLKVEGRWQLCWEAVRGKQAARLMSWSQEVRTQMACVQRNFWLCRVGGISPKSLCASFPAQFLPPGVTCGAGRTQEGAALTPGCAPAQRRYMRELGNHCTANTEISTNSPDSKGSRLKTQLGKQDTDQISLILEDKSIVCREETVPANPNTTTGEARRGALRSYPGAAAGIPKLDIRQRDVGAQRSRPTVHHTSR</sequence>
<evidence type="ECO:0000256" key="1">
    <source>
        <dbReference type="SAM" id="MobiDB-lite"/>
    </source>
</evidence>
<keyword evidence="3" id="KW-1185">Reference proteome</keyword>
<gene>
    <name evidence="2" type="ORF">AV530_011238</name>
</gene>
<protein>
    <submittedName>
        <fullName evidence="2">Uncharacterized protein</fullName>
    </submittedName>
</protein>